<evidence type="ECO:0000313" key="2">
    <source>
        <dbReference type="EMBL" id="MEE1976746.1"/>
    </source>
</evidence>
<feature type="chain" id="PRO_5047141826" evidence="1">
    <location>
        <begin position="25"/>
        <end position="572"/>
    </location>
</feature>
<dbReference type="PANTHER" id="PTHR33361">
    <property type="entry name" value="GLR0591 PROTEIN"/>
    <property type="match status" value="1"/>
</dbReference>
<dbReference type="Proteomes" id="UP001356308">
    <property type="component" value="Unassembled WGS sequence"/>
</dbReference>
<feature type="signal peptide" evidence="1">
    <location>
        <begin position="1"/>
        <end position="24"/>
    </location>
</feature>
<comment type="caution">
    <text evidence="2">The sequence shown here is derived from an EMBL/GenBank/DDBJ whole genome shotgun (WGS) entry which is preliminary data.</text>
</comment>
<reference evidence="2 3" key="1">
    <citation type="submission" date="2024-01" db="EMBL/GenBank/DDBJ databases">
        <title>Maribacter spp. originated from different algae showed divergent polysaccharides utilization ability.</title>
        <authorList>
            <person name="Wang H."/>
            <person name="Wu Y."/>
        </authorList>
    </citation>
    <scope>NUCLEOTIDE SEQUENCE [LARGE SCALE GENOMIC DNA]</scope>
    <source>
        <strain evidence="2 3">PR1</strain>
    </source>
</reference>
<dbReference type="InterPro" id="IPR010281">
    <property type="entry name" value="DUF885"/>
</dbReference>
<sequence length="572" mass="65585">MSKAMKTYFSHWLLFFLLTFSTSAQDLDERYISAWKAFYPSQALESGMRSSVFYYEDLSEASINQWLDFNERILTLLSQPDAQIDPSDKRLLRVQAQSEVDTWKNLNMHTNSFNLYAELISDAIPTFIKADYLLDNEKVNVICNRLISIEKLALAAQKNLRNVSKGDLEEGLENLSKSLKYLTQGDFKSRGANSISRECPAMDSTIRSIESLKVFALEKFQDNTLPDTSILGRQEYDRRLKLYTDSDLTSTELAEMALNEIRTVRALLWEVSKQYLVETYPDKNLPKNDLEIIDLALADMEKDAPLNSADYLQFWQQLADSAVGFIQKNNIATLPKNQTLRIQTAPESAGPAARIGWVASAPPFDPNPMTTLNLPSIPDTLPKQEQVDFWASFNKPFNRMIVIHELFPGHYMQLKISRETPHSLRLLFPYGIFIEGWATFTEKVLLDAGWEAENKLTFLAHLRKRLENANRAYTSVQVHCNDWNQEQVLKFSTETSLLAPQFAKSLWGRIMNSPLQLTSYYLGGAQFTQLLKTEKERLGDNFDLKYFMDTIMKAGPIPIEEFYDIFKNTSSN</sequence>
<evidence type="ECO:0000256" key="1">
    <source>
        <dbReference type="SAM" id="SignalP"/>
    </source>
</evidence>
<evidence type="ECO:0000313" key="3">
    <source>
        <dbReference type="Proteomes" id="UP001356308"/>
    </source>
</evidence>
<protein>
    <submittedName>
        <fullName evidence="2">DUF885 family protein</fullName>
    </submittedName>
</protein>
<keyword evidence="3" id="KW-1185">Reference proteome</keyword>
<keyword evidence="1" id="KW-0732">Signal</keyword>
<dbReference type="Pfam" id="PF05960">
    <property type="entry name" value="DUF885"/>
    <property type="match status" value="1"/>
</dbReference>
<accession>A0ABU7IUV4</accession>
<dbReference type="RefSeq" id="WP_272651441.1">
    <property type="nucleotide sequence ID" value="NZ_JAZDDG010000005.1"/>
</dbReference>
<organism evidence="2 3">
    <name type="scientific">Maribacter cobaltidurans</name>
    <dbReference type="NCBI Taxonomy" id="1178778"/>
    <lineage>
        <taxon>Bacteria</taxon>
        <taxon>Pseudomonadati</taxon>
        <taxon>Bacteroidota</taxon>
        <taxon>Flavobacteriia</taxon>
        <taxon>Flavobacteriales</taxon>
        <taxon>Flavobacteriaceae</taxon>
        <taxon>Maribacter</taxon>
    </lineage>
</organism>
<proteinExistence type="predicted"/>
<gene>
    <name evidence="2" type="ORF">V1I91_11740</name>
</gene>
<dbReference type="EMBL" id="JAZDDG010000005">
    <property type="protein sequence ID" value="MEE1976746.1"/>
    <property type="molecule type" value="Genomic_DNA"/>
</dbReference>
<name>A0ABU7IUV4_9FLAO</name>
<dbReference type="PANTHER" id="PTHR33361:SF15">
    <property type="entry name" value="DUF885 FAMILY LIPOPROTEIN"/>
    <property type="match status" value="1"/>
</dbReference>